<name>A0AAN7NKY6_MYCAM</name>
<dbReference type="EMBL" id="JAUNZN010000014">
    <property type="protein sequence ID" value="KAK4812828.1"/>
    <property type="molecule type" value="Genomic_DNA"/>
</dbReference>
<dbReference type="AlphaFoldDB" id="A0AAN7NKY6"/>
<feature type="compositionally biased region" description="Basic and acidic residues" evidence="1">
    <location>
        <begin position="1"/>
        <end position="16"/>
    </location>
</feature>
<feature type="compositionally biased region" description="Polar residues" evidence="1">
    <location>
        <begin position="220"/>
        <end position="229"/>
    </location>
</feature>
<evidence type="ECO:0000256" key="1">
    <source>
        <dbReference type="SAM" id="MobiDB-lite"/>
    </source>
</evidence>
<sequence length="268" mass="30367">MFRLDKEKPLPHEDSQALKQGSRGATQSPTLEVFKTCLGEALSNQSPGSSCLAKADPSHLLTEGEFKVESKVVCSTQSPSNTWHQLRSFSLGSSTEDLQHLETKQQLHRMRQHQALNSSSECKSPLCLDMLLIKVIKKDFISENYEARSTEGQSSQNGSGSQTEYEKFTLIPSSSEEKDRTEPRLTLKMPAMERVRLDVLETKRNSEKPRPKARIPPKNSFPTRENSIPASWKRKSFSDMDKGRPRNKRQSTIRNQITHFYIATSKLS</sequence>
<reference evidence="2 3" key="1">
    <citation type="journal article" date="2023" name="J. Hered.">
        <title>Chromosome-level genome of the wood stork (Mycteria americana) provides insight into avian chromosome evolution.</title>
        <authorList>
            <person name="Flamio R. Jr."/>
            <person name="Ramstad K.M."/>
        </authorList>
    </citation>
    <scope>NUCLEOTIDE SEQUENCE [LARGE SCALE GENOMIC DNA]</scope>
    <source>
        <strain evidence="2">JAX WOST 10</strain>
    </source>
</reference>
<feature type="compositionally biased region" description="Polar residues" evidence="1">
    <location>
        <begin position="17"/>
        <end position="27"/>
    </location>
</feature>
<gene>
    <name evidence="2" type="ORF">QYF61_022052</name>
</gene>
<feature type="compositionally biased region" description="Basic and acidic residues" evidence="1">
    <location>
        <begin position="200"/>
        <end position="210"/>
    </location>
</feature>
<keyword evidence="3" id="KW-1185">Reference proteome</keyword>
<evidence type="ECO:0000313" key="3">
    <source>
        <dbReference type="Proteomes" id="UP001333110"/>
    </source>
</evidence>
<feature type="region of interest" description="Disordered" evidence="1">
    <location>
        <begin position="200"/>
        <end position="254"/>
    </location>
</feature>
<dbReference type="Proteomes" id="UP001333110">
    <property type="component" value="Unassembled WGS sequence"/>
</dbReference>
<organism evidence="2 3">
    <name type="scientific">Mycteria americana</name>
    <name type="common">Wood stork</name>
    <dbReference type="NCBI Taxonomy" id="33587"/>
    <lineage>
        <taxon>Eukaryota</taxon>
        <taxon>Metazoa</taxon>
        <taxon>Chordata</taxon>
        <taxon>Craniata</taxon>
        <taxon>Vertebrata</taxon>
        <taxon>Euteleostomi</taxon>
        <taxon>Archelosauria</taxon>
        <taxon>Archosauria</taxon>
        <taxon>Dinosauria</taxon>
        <taxon>Saurischia</taxon>
        <taxon>Theropoda</taxon>
        <taxon>Coelurosauria</taxon>
        <taxon>Aves</taxon>
        <taxon>Neognathae</taxon>
        <taxon>Neoaves</taxon>
        <taxon>Aequornithes</taxon>
        <taxon>Ciconiiformes</taxon>
        <taxon>Ciconiidae</taxon>
        <taxon>Mycteria</taxon>
    </lineage>
</organism>
<comment type="caution">
    <text evidence="2">The sequence shown here is derived from an EMBL/GenBank/DDBJ whole genome shotgun (WGS) entry which is preliminary data.</text>
</comment>
<feature type="compositionally biased region" description="Low complexity" evidence="1">
    <location>
        <begin position="150"/>
        <end position="163"/>
    </location>
</feature>
<protein>
    <submittedName>
        <fullName evidence="2">Uncharacterized protein</fullName>
    </submittedName>
</protein>
<evidence type="ECO:0000313" key="2">
    <source>
        <dbReference type="EMBL" id="KAK4812828.1"/>
    </source>
</evidence>
<feature type="region of interest" description="Disordered" evidence="1">
    <location>
        <begin position="147"/>
        <end position="182"/>
    </location>
</feature>
<proteinExistence type="predicted"/>
<feature type="region of interest" description="Disordered" evidence="1">
    <location>
        <begin position="1"/>
        <end position="27"/>
    </location>
</feature>
<accession>A0AAN7NKY6</accession>